<name>A0ABP9L0M6_9NOCA</name>
<proteinExistence type="predicted"/>
<sequence length="84" mass="8810">MRKNSRAAGLVVGVGALLFSGAAVFHGGVAAAEKYDPNATFDTEQQCDDYLRSVGETGPGSALCTPGPGSKFHISPQTQIQWNR</sequence>
<feature type="signal peptide" evidence="2">
    <location>
        <begin position="1"/>
        <end position="31"/>
    </location>
</feature>
<evidence type="ECO:0000256" key="1">
    <source>
        <dbReference type="SAM" id="MobiDB-lite"/>
    </source>
</evidence>
<organism evidence="3 4">
    <name type="scientific">Nocardia callitridis</name>
    <dbReference type="NCBI Taxonomy" id="648753"/>
    <lineage>
        <taxon>Bacteria</taxon>
        <taxon>Bacillati</taxon>
        <taxon>Actinomycetota</taxon>
        <taxon>Actinomycetes</taxon>
        <taxon>Mycobacteriales</taxon>
        <taxon>Nocardiaceae</taxon>
        <taxon>Nocardia</taxon>
    </lineage>
</organism>
<accession>A0ABP9L0M6</accession>
<dbReference type="Proteomes" id="UP001500603">
    <property type="component" value="Unassembled WGS sequence"/>
</dbReference>
<comment type="caution">
    <text evidence="3">The sequence shown here is derived from an EMBL/GenBank/DDBJ whole genome shotgun (WGS) entry which is preliminary data.</text>
</comment>
<evidence type="ECO:0008006" key="5">
    <source>
        <dbReference type="Google" id="ProtNLM"/>
    </source>
</evidence>
<feature type="compositionally biased region" description="Polar residues" evidence="1">
    <location>
        <begin position="75"/>
        <end position="84"/>
    </location>
</feature>
<evidence type="ECO:0000313" key="3">
    <source>
        <dbReference type="EMBL" id="GAA5067398.1"/>
    </source>
</evidence>
<reference evidence="4" key="1">
    <citation type="journal article" date="2019" name="Int. J. Syst. Evol. Microbiol.">
        <title>The Global Catalogue of Microorganisms (GCM) 10K type strain sequencing project: providing services to taxonomists for standard genome sequencing and annotation.</title>
        <authorList>
            <consortium name="The Broad Institute Genomics Platform"/>
            <consortium name="The Broad Institute Genome Sequencing Center for Infectious Disease"/>
            <person name="Wu L."/>
            <person name="Ma J."/>
        </authorList>
    </citation>
    <scope>NUCLEOTIDE SEQUENCE [LARGE SCALE GENOMIC DNA]</scope>
    <source>
        <strain evidence="4">JCM 18298</strain>
    </source>
</reference>
<gene>
    <name evidence="3" type="ORF">GCM10023318_56460</name>
</gene>
<protein>
    <recommendedName>
        <fullName evidence="5">Secreted protein</fullName>
    </recommendedName>
</protein>
<keyword evidence="4" id="KW-1185">Reference proteome</keyword>
<evidence type="ECO:0000313" key="4">
    <source>
        <dbReference type="Proteomes" id="UP001500603"/>
    </source>
</evidence>
<keyword evidence="2" id="KW-0732">Signal</keyword>
<feature type="chain" id="PRO_5047358724" description="Secreted protein" evidence="2">
    <location>
        <begin position="32"/>
        <end position="84"/>
    </location>
</feature>
<feature type="region of interest" description="Disordered" evidence="1">
    <location>
        <begin position="65"/>
        <end position="84"/>
    </location>
</feature>
<evidence type="ECO:0000256" key="2">
    <source>
        <dbReference type="SAM" id="SignalP"/>
    </source>
</evidence>
<dbReference type="EMBL" id="BAABJM010000008">
    <property type="protein sequence ID" value="GAA5067398.1"/>
    <property type="molecule type" value="Genomic_DNA"/>
</dbReference>